<comment type="caution">
    <text evidence="2">The sequence shown here is derived from an EMBL/GenBank/DDBJ whole genome shotgun (WGS) entry which is preliminary data.</text>
</comment>
<proteinExistence type="predicted"/>
<dbReference type="Pfam" id="PF03644">
    <property type="entry name" value="Glyco_hydro_85"/>
    <property type="match status" value="1"/>
</dbReference>
<name>A0A7J7IL41_9RHOD</name>
<dbReference type="GO" id="GO:0005829">
    <property type="term" value="C:cytosol"/>
    <property type="evidence" value="ECO:0007669"/>
    <property type="project" value="UniProtKB-SubCell"/>
</dbReference>
<dbReference type="InterPro" id="IPR032979">
    <property type="entry name" value="ENGase"/>
</dbReference>
<dbReference type="OrthoDB" id="284473at2759"/>
<gene>
    <name evidence="2" type="ORF">F1559_004391</name>
</gene>
<evidence type="ECO:0000313" key="2">
    <source>
        <dbReference type="EMBL" id="KAF6003399.1"/>
    </source>
</evidence>
<reference evidence="2 3" key="1">
    <citation type="journal article" date="2020" name="J. Phycol.">
        <title>Comparative genome analysis reveals Cyanidiococcus gen. nov., a new extremophilic red algal genus sister to Cyanidioschyzon (Cyanidioschyzonaceae, Rhodophyta).</title>
        <authorList>
            <person name="Liu S.-L."/>
            <person name="Chiang Y.-R."/>
            <person name="Yoon H.S."/>
            <person name="Fu H.-Y."/>
        </authorList>
    </citation>
    <scope>NUCLEOTIDE SEQUENCE [LARGE SCALE GENOMIC DNA]</scope>
    <source>
        <strain evidence="2 3">THAL066</strain>
    </source>
</reference>
<dbReference type="Proteomes" id="UP000530660">
    <property type="component" value="Unassembled WGS sequence"/>
</dbReference>
<dbReference type="GO" id="GO:0033925">
    <property type="term" value="F:mannosyl-glycoprotein endo-beta-N-acetylglucosaminidase activity"/>
    <property type="evidence" value="ECO:0007669"/>
    <property type="project" value="UniProtKB-EC"/>
</dbReference>
<organism evidence="2 3">
    <name type="scientific">Cyanidiococcus yangmingshanensis</name>
    <dbReference type="NCBI Taxonomy" id="2690220"/>
    <lineage>
        <taxon>Eukaryota</taxon>
        <taxon>Rhodophyta</taxon>
        <taxon>Bangiophyceae</taxon>
        <taxon>Cyanidiales</taxon>
        <taxon>Cyanidiaceae</taxon>
        <taxon>Cyanidiococcus</taxon>
    </lineage>
</organism>
<evidence type="ECO:0000313" key="3">
    <source>
        <dbReference type="Proteomes" id="UP000530660"/>
    </source>
</evidence>
<dbReference type="PANTHER" id="PTHR13246:SF1">
    <property type="entry name" value="CYTOSOLIC ENDO-BETA-N-ACETYLGLUCOSAMINIDASE"/>
    <property type="match status" value="1"/>
</dbReference>
<evidence type="ECO:0000259" key="1">
    <source>
        <dbReference type="Pfam" id="PF03644"/>
    </source>
</evidence>
<dbReference type="InterPro" id="IPR005201">
    <property type="entry name" value="TIM_ENGase"/>
</dbReference>
<dbReference type="EMBL" id="VWRR01000007">
    <property type="protein sequence ID" value="KAF6003399.1"/>
    <property type="molecule type" value="Genomic_DNA"/>
</dbReference>
<accession>A0A7J7IL41</accession>
<dbReference type="PANTHER" id="PTHR13246">
    <property type="entry name" value="ENDO BETA N-ACETYLGLUCOSAMINIDASE"/>
    <property type="match status" value="1"/>
</dbReference>
<dbReference type="Gene3D" id="3.20.20.80">
    <property type="entry name" value="Glycosidases"/>
    <property type="match status" value="1"/>
</dbReference>
<dbReference type="AlphaFoldDB" id="A0A7J7IL41"/>
<protein>
    <recommendedName>
        <fullName evidence="1">Cytosolic endo-beta-N-acetylglucosaminidase TIM barrel domain-containing protein</fullName>
    </recommendedName>
</protein>
<keyword evidence="3" id="KW-1185">Reference proteome</keyword>
<sequence>MDEPIVRERAQAPWYFDSLRELLHWDEATCLVPTDRRSRVPFPDQSSPQRQRVLLCHDVPLPYSAAECVGTRNAAESELAYRFREWSFIDDFVYFTHHCVSVPPTAWIEAAHRHGVRCLGSCVLEHATGRATLQQVLNLRSVFFLAYRLACLAERFNFDGWLLNFEVDLEVDSASRNATTPPAVQLVLALVSSLREQIQKRVGAHATVIWYDALTSQGRLAHQSMLNEQNAAFFRAASGLYLDYSWGSVEALQESVRKASIMNRSAADIYVGIDIYGRGRMPGGGGHRTFKAFDLAWSTGASVAFFAPAWTMQVAAQRLPDADTRNERSAQLFWLYQRHLEKHYENWDEIIWAWKRFRHLCPPRVLVTDSLLPVDTTFWPGWSRYGAFDLRQTQLQPSFLREWIASQNALCDTERVLMYWLESDSGTPTGWYRIEFPGVLGRGRLEAVVALRFLRVQLKLPLRISYHIRVETARERQRWGLGLVTDYNRFVIMACSGGTAPSAPLRVPLVLGEEPASAPEFCALYFQEPMTSTFEQRPHASLNDDNIEERIYCIEGVAADEQAREILLVVGDLTALAYSSPRRLDATGLTVALANQQSKVDLLRLTLDRISAGDCERASHDSDGAIRAATLPMHKGAA</sequence>
<feature type="domain" description="Cytosolic endo-beta-N-acetylglucosaminidase TIM barrel" evidence="1">
    <location>
        <begin position="74"/>
        <end position="349"/>
    </location>
</feature>